<dbReference type="GO" id="GO:0009190">
    <property type="term" value="P:cyclic nucleotide biosynthetic process"/>
    <property type="evidence" value="ECO:0007669"/>
    <property type="project" value="InterPro"/>
</dbReference>
<dbReference type="Proteomes" id="UP000460298">
    <property type="component" value="Unassembled WGS sequence"/>
</dbReference>
<proteinExistence type="predicted"/>
<evidence type="ECO:0000313" key="7">
    <source>
        <dbReference type="Proteomes" id="UP000460298"/>
    </source>
</evidence>
<dbReference type="PROSITE" id="PS50125">
    <property type="entry name" value="GUANYLATE_CYCLASE_2"/>
    <property type="match status" value="1"/>
</dbReference>
<dbReference type="Gene3D" id="3.30.70.1230">
    <property type="entry name" value="Nucleotide cyclase"/>
    <property type="match status" value="1"/>
</dbReference>
<dbReference type="AlphaFoldDB" id="A0A833LYJ7"/>
<dbReference type="PROSITE" id="PS50110">
    <property type="entry name" value="RESPONSE_REGULATORY"/>
    <property type="match status" value="1"/>
</dbReference>
<evidence type="ECO:0000259" key="5">
    <source>
        <dbReference type="PROSITE" id="PS50125"/>
    </source>
</evidence>
<feature type="domain" description="Response regulatory" evidence="4">
    <location>
        <begin position="41"/>
        <end position="160"/>
    </location>
</feature>
<comment type="caution">
    <text evidence="1">Lacks conserved residue(s) required for the propagation of feature annotation.</text>
</comment>
<evidence type="ECO:0000259" key="4">
    <source>
        <dbReference type="PROSITE" id="PS50110"/>
    </source>
</evidence>
<dbReference type="SUPFAM" id="SSF55073">
    <property type="entry name" value="Nucleotide cyclase"/>
    <property type="match status" value="1"/>
</dbReference>
<protein>
    <submittedName>
        <fullName evidence="6">Response regulator</fullName>
    </submittedName>
</protein>
<feature type="region of interest" description="Disordered" evidence="3">
    <location>
        <begin position="1"/>
        <end position="27"/>
    </location>
</feature>
<sequence>MASDNLDLEDLLNEDFSSGPSTKTGETPSELVQVYEQDALNVLVADPEDSWGRRLENLLRRWFGEFISVSRVNTVVGLTDRLKQLNIDAIVTEVEWPEKDSSLFVDELMAQPGISEIPVVVFSEMDDEMFRVYAFRSGVMDYFPKTRPDLFQVEFRLRNLFRMQFHNKILYRQIDESLHRYQKNRGLSEEEIKDLRELVQVMKDELDREYQNKTRLEEEKKKIQNVFGLYVDPTIINGVMSGDISLELKGVEQDVSVLFSDIRGYTTMAESMDPQSIVSFLNEYFTSMTEVLLGYEALIDKYIGDAIMAVFGAPIGRPDHRDNAMQAAMEMQSVFELWRGNWEKNYGISPHIGIGIASGPATLGNFGSFQKLSYTAIGDTVNTAARLESVAGPGEVAVNHNLYEGLDPAVRDKFLFEEQPPVTLKGKSVPVRVWKVKEQS</sequence>
<dbReference type="GO" id="GO:0000160">
    <property type="term" value="P:phosphorelay signal transduction system"/>
    <property type="evidence" value="ECO:0007669"/>
    <property type="project" value="InterPro"/>
</dbReference>
<feature type="compositionally biased region" description="Acidic residues" evidence="3">
    <location>
        <begin position="1"/>
        <end position="13"/>
    </location>
</feature>
<accession>A0A833LYJ7</accession>
<name>A0A833LYJ7_9LEPT</name>
<evidence type="ECO:0000256" key="2">
    <source>
        <dbReference type="SAM" id="Coils"/>
    </source>
</evidence>
<feature type="compositionally biased region" description="Polar residues" evidence="3">
    <location>
        <begin position="16"/>
        <end position="27"/>
    </location>
</feature>
<dbReference type="EMBL" id="WBUI01000008">
    <property type="protein sequence ID" value="KAB2932698.1"/>
    <property type="molecule type" value="Genomic_DNA"/>
</dbReference>
<dbReference type="InterPro" id="IPR001054">
    <property type="entry name" value="A/G_cyclase"/>
</dbReference>
<evidence type="ECO:0000313" key="6">
    <source>
        <dbReference type="EMBL" id="KAB2932698.1"/>
    </source>
</evidence>
<dbReference type="GO" id="GO:0004016">
    <property type="term" value="F:adenylate cyclase activity"/>
    <property type="evidence" value="ECO:0007669"/>
    <property type="project" value="UniProtKB-ARBA"/>
</dbReference>
<gene>
    <name evidence="6" type="ORF">F9K24_09980</name>
</gene>
<dbReference type="Pfam" id="PF00211">
    <property type="entry name" value="Guanylate_cyc"/>
    <property type="match status" value="1"/>
</dbReference>
<dbReference type="InterPro" id="IPR050697">
    <property type="entry name" value="Adenylyl/Guanylyl_Cyclase_3/4"/>
</dbReference>
<dbReference type="InterPro" id="IPR029787">
    <property type="entry name" value="Nucleotide_cyclase"/>
</dbReference>
<dbReference type="SMART" id="SM00044">
    <property type="entry name" value="CYCc"/>
    <property type="match status" value="1"/>
</dbReference>
<dbReference type="InterPro" id="IPR011006">
    <property type="entry name" value="CheY-like_superfamily"/>
</dbReference>
<dbReference type="PANTHER" id="PTHR43081">
    <property type="entry name" value="ADENYLATE CYCLASE, TERMINAL-DIFFERENTIATION SPECIFIC-RELATED"/>
    <property type="match status" value="1"/>
</dbReference>
<dbReference type="PANTHER" id="PTHR43081:SF1">
    <property type="entry name" value="ADENYLATE CYCLASE, TERMINAL-DIFFERENTIATION SPECIFIC"/>
    <property type="match status" value="1"/>
</dbReference>
<feature type="domain" description="Guanylate cyclase" evidence="5">
    <location>
        <begin position="256"/>
        <end position="388"/>
    </location>
</feature>
<dbReference type="SMART" id="SM00448">
    <property type="entry name" value="REC"/>
    <property type="match status" value="1"/>
</dbReference>
<organism evidence="6 7">
    <name type="scientific">Leptonema illini</name>
    <dbReference type="NCBI Taxonomy" id="183"/>
    <lineage>
        <taxon>Bacteria</taxon>
        <taxon>Pseudomonadati</taxon>
        <taxon>Spirochaetota</taxon>
        <taxon>Spirochaetia</taxon>
        <taxon>Leptospirales</taxon>
        <taxon>Leptospiraceae</taxon>
        <taxon>Leptonema</taxon>
    </lineage>
</organism>
<dbReference type="InterPro" id="IPR001789">
    <property type="entry name" value="Sig_transdc_resp-reg_receiver"/>
</dbReference>
<dbReference type="CDD" id="cd00156">
    <property type="entry name" value="REC"/>
    <property type="match status" value="1"/>
</dbReference>
<feature type="coiled-coil region" evidence="2">
    <location>
        <begin position="178"/>
        <end position="226"/>
    </location>
</feature>
<dbReference type="Gene3D" id="3.40.50.2300">
    <property type="match status" value="1"/>
</dbReference>
<keyword evidence="2" id="KW-0175">Coiled coil</keyword>
<reference evidence="6 7" key="1">
    <citation type="submission" date="2019-10" db="EMBL/GenBank/DDBJ databases">
        <title>Extracellular Electron Transfer in a Candidatus Methanoperedens spp. Enrichment Culture.</title>
        <authorList>
            <person name="Berger S."/>
            <person name="Rangel Shaw D."/>
            <person name="Berben T."/>
            <person name="In 'T Zandt M."/>
            <person name="Frank J."/>
            <person name="Reimann J."/>
            <person name="Jetten M.S.M."/>
            <person name="Welte C.U."/>
        </authorList>
    </citation>
    <scope>NUCLEOTIDE SEQUENCE [LARGE SCALE GENOMIC DNA]</scope>
    <source>
        <strain evidence="6">SB12</strain>
    </source>
</reference>
<dbReference type="CDD" id="cd07302">
    <property type="entry name" value="CHD"/>
    <property type="match status" value="1"/>
</dbReference>
<evidence type="ECO:0000256" key="3">
    <source>
        <dbReference type="SAM" id="MobiDB-lite"/>
    </source>
</evidence>
<evidence type="ECO:0000256" key="1">
    <source>
        <dbReference type="PROSITE-ProRule" id="PRU00169"/>
    </source>
</evidence>
<comment type="caution">
    <text evidence="6">The sequence shown here is derived from an EMBL/GenBank/DDBJ whole genome shotgun (WGS) entry which is preliminary data.</text>
</comment>
<dbReference type="SUPFAM" id="SSF52172">
    <property type="entry name" value="CheY-like"/>
    <property type="match status" value="1"/>
</dbReference>